<sequence length="216" mass="24008">MRPYSSAVWVMDAFESTTCASSKTPLASGSRRPSISATAASSDAVSSGLFCSRRLDKRLLFTFKADGKLLERSGKVADGPWIFWNDSIWTDEVESAPLSTLGWVVQERFLAPHVVHFIQNQIYWECLESMWCEADPTGELLILAEPGAQRTMTKTFSRKAGLEIAKKKVTLGLSGTQHYDPHDRGQESSGYWYHAQWVLSSPSTLTPLSPRSRADS</sequence>
<protein>
    <submittedName>
        <fullName evidence="1">Uncharacterized protein</fullName>
    </submittedName>
</protein>
<gene>
    <name evidence="1" type="ORF">QQZ08_011152</name>
</gene>
<dbReference type="EMBL" id="JAZAVK010000162">
    <property type="protein sequence ID" value="KAK7418678.1"/>
    <property type="molecule type" value="Genomic_DNA"/>
</dbReference>
<dbReference type="PANTHER" id="PTHR33112">
    <property type="entry name" value="DOMAIN PROTEIN, PUTATIVE-RELATED"/>
    <property type="match status" value="1"/>
</dbReference>
<dbReference type="PANTHER" id="PTHR33112:SF10">
    <property type="entry name" value="TOL"/>
    <property type="match status" value="1"/>
</dbReference>
<dbReference type="Proteomes" id="UP001498421">
    <property type="component" value="Unassembled WGS sequence"/>
</dbReference>
<proteinExistence type="predicted"/>
<evidence type="ECO:0000313" key="2">
    <source>
        <dbReference type="Proteomes" id="UP001498421"/>
    </source>
</evidence>
<organism evidence="1 2">
    <name type="scientific">Neonectria magnoliae</name>
    <dbReference type="NCBI Taxonomy" id="2732573"/>
    <lineage>
        <taxon>Eukaryota</taxon>
        <taxon>Fungi</taxon>
        <taxon>Dikarya</taxon>
        <taxon>Ascomycota</taxon>
        <taxon>Pezizomycotina</taxon>
        <taxon>Sordariomycetes</taxon>
        <taxon>Hypocreomycetidae</taxon>
        <taxon>Hypocreales</taxon>
        <taxon>Nectriaceae</taxon>
        <taxon>Neonectria</taxon>
    </lineage>
</organism>
<evidence type="ECO:0000313" key="1">
    <source>
        <dbReference type="EMBL" id="KAK7418678.1"/>
    </source>
</evidence>
<reference evidence="1 2" key="1">
    <citation type="journal article" date="2025" name="Microbiol. Resour. Announc.">
        <title>Draft genome sequences for Neonectria magnoliae and Neonectria punicea, canker pathogens of Liriodendron tulipifera and Acer saccharum in West Virginia.</title>
        <authorList>
            <person name="Petronek H.M."/>
            <person name="Kasson M.T."/>
            <person name="Metheny A.M."/>
            <person name="Stauder C.M."/>
            <person name="Lovett B."/>
            <person name="Lynch S.C."/>
            <person name="Garnas J.R."/>
            <person name="Kasson L.R."/>
            <person name="Stajich J.E."/>
        </authorList>
    </citation>
    <scope>NUCLEOTIDE SEQUENCE [LARGE SCALE GENOMIC DNA]</scope>
    <source>
        <strain evidence="1 2">NRRL 64651</strain>
    </source>
</reference>
<accession>A0ABR1HBY5</accession>
<comment type="caution">
    <text evidence="1">The sequence shown here is derived from an EMBL/GenBank/DDBJ whole genome shotgun (WGS) entry which is preliminary data.</text>
</comment>
<keyword evidence="2" id="KW-1185">Reference proteome</keyword>
<name>A0ABR1HBY5_9HYPO</name>